<evidence type="ECO:0000256" key="1">
    <source>
        <dbReference type="SAM" id="MobiDB-lite"/>
    </source>
</evidence>
<sequence>MKGLADGITKSALKSINNLVSPSKTSNNISNGGTSVGISDNRTNLSSSSKEPNSSSSQPATQYRQCNKCRGTGEIFTTSTVATYGNDKKVVCPECGKEHWLSTVHHHRKCDNCNGSGKVAK</sequence>
<organism evidence="2 3">
    <name type="scientific">Xylanibacter rodentium</name>
    <dbReference type="NCBI Taxonomy" id="2736289"/>
    <lineage>
        <taxon>Bacteria</taxon>
        <taxon>Pseudomonadati</taxon>
        <taxon>Bacteroidota</taxon>
        <taxon>Bacteroidia</taxon>
        <taxon>Bacteroidales</taxon>
        <taxon>Prevotellaceae</taxon>
        <taxon>Xylanibacter</taxon>
    </lineage>
</organism>
<dbReference type="Gene3D" id="2.10.230.10">
    <property type="entry name" value="Heat shock protein DnaJ, cysteine-rich domain"/>
    <property type="match status" value="1"/>
</dbReference>
<feature type="region of interest" description="Disordered" evidence="1">
    <location>
        <begin position="20"/>
        <end position="64"/>
    </location>
</feature>
<proteinExistence type="predicted"/>
<evidence type="ECO:0000313" key="3">
    <source>
        <dbReference type="Proteomes" id="UP001193734"/>
    </source>
</evidence>
<name>A0ABX2ATT6_9BACT</name>
<protein>
    <recommendedName>
        <fullName evidence="4">CR-type domain-containing protein</fullName>
    </recommendedName>
</protein>
<reference evidence="2 3" key="1">
    <citation type="submission" date="2020-05" db="EMBL/GenBank/DDBJ databases">
        <title>Distinct polysaccharide utilization as determinants for interspecies competition between intestinal Prevotella spp.</title>
        <authorList>
            <person name="Galvez E.J.C."/>
            <person name="Iljazovic A."/>
            <person name="Strowig T."/>
        </authorList>
    </citation>
    <scope>NUCLEOTIDE SEQUENCE [LARGE SCALE GENOMIC DNA]</scope>
    <source>
        <strain evidence="2 3">PROD</strain>
    </source>
</reference>
<evidence type="ECO:0008006" key="4">
    <source>
        <dbReference type="Google" id="ProtNLM"/>
    </source>
</evidence>
<dbReference type="Proteomes" id="UP001193734">
    <property type="component" value="Unassembled WGS sequence"/>
</dbReference>
<dbReference type="RefSeq" id="WP_172176556.1">
    <property type="nucleotide sequence ID" value="NZ_CASQBQ010000021.1"/>
</dbReference>
<dbReference type="InterPro" id="IPR036410">
    <property type="entry name" value="HSP_DnaJ_Cys-rich_dom_sf"/>
</dbReference>
<keyword evidence="3" id="KW-1185">Reference proteome</keyword>
<accession>A0ABX2ATT6</accession>
<evidence type="ECO:0000313" key="2">
    <source>
        <dbReference type="EMBL" id="NPE13388.1"/>
    </source>
</evidence>
<feature type="compositionally biased region" description="Low complexity" evidence="1">
    <location>
        <begin position="46"/>
        <end position="57"/>
    </location>
</feature>
<feature type="compositionally biased region" description="Polar residues" evidence="1">
    <location>
        <begin position="20"/>
        <end position="45"/>
    </location>
</feature>
<comment type="caution">
    <text evidence="2">The sequence shown here is derived from an EMBL/GenBank/DDBJ whole genome shotgun (WGS) entry which is preliminary data.</text>
</comment>
<dbReference type="EMBL" id="JABKKE010000004">
    <property type="protein sequence ID" value="NPE13388.1"/>
    <property type="molecule type" value="Genomic_DNA"/>
</dbReference>
<gene>
    <name evidence="2" type="ORF">HPS55_03455</name>
</gene>
<dbReference type="SUPFAM" id="SSF57938">
    <property type="entry name" value="DnaJ/Hsp40 cysteine-rich domain"/>
    <property type="match status" value="1"/>
</dbReference>